<dbReference type="CDD" id="cd00754">
    <property type="entry name" value="Ubl_MoaD"/>
    <property type="match status" value="1"/>
</dbReference>
<dbReference type="AlphaFoldDB" id="A0A095SNF7"/>
<dbReference type="Pfam" id="PF02597">
    <property type="entry name" value="ThiS"/>
    <property type="match status" value="1"/>
</dbReference>
<dbReference type="Proteomes" id="UP000029444">
    <property type="component" value="Unassembled WGS sequence"/>
</dbReference>
<evidence type="ECO:0000256" key="1">
    <source>
        <dbReference type="ARBA" id="ARBA00022741"/>
    </source>
</evidence>
<dbReference type="NCBIfam" id="TIGR01682">
    <property type="entry name" value="moaD"/>
    <property type="match status" value="1"/>
</dbReference>
<dbReference type="SUPFAM" id="SSF54285">
    <property type="entry name" value="MoaD/ThiS"/>
    <property type="match status" value="1"/>
</dbReference>
<dbReference type="InterPro" id="IPR012675">
    <property type="entry name" value="Beta-grasp_dom_sf"/>
</dbReference>
<comment type="caution">
    <text evidence="4">The sequence shown here is derived from an EMBL/GenBank/DDBJ whole genome shotgun (WGS) entry which is preliminary data.</text>
</comment>
<dbReference type="OrthoDB" id="9801945at2"/>
<dbReference type="Gene3D" id="3.10.20.30">
    <property type="match status" value="1"/>
</dbReference>
<dbReference type="RefSeq" id="WP_035231144.1">
    <property type="nucleotide sequence ID" value="NZ_ARXV01000003.1"/>
</dbReference>
<dbReference type="EMBL" id="ARXV01000003">
    <property type="protein sequence ID" value="KGD65894.1"/>
    <property type="molecule type" value="Genomic_DNA"/>
</dbReference>
<reference evidence="4 5" key="1">
    <citation type="submission" date="2012-09" db="EMBL/GenBank/DDBJ databases">
        <title>Genome Sequence of alkane-degrading Bacterium Alcanivorax sp. 19-m-6.</title>
        <authorList>
            <person name="Lai Q."/>
            <person name="Shao Z."/>
        </authorList>
    </citation>
    <scope>NUCLEOTIDE SEQUENCE [LARGE SCALE GENOMIC DNA]</scope>
    <source>
        <strain evidence="4 5">19-m-6</strain>
    </source>
</reference>
<dbReference type="InterPro" id="IPR016155">
    <property type="entry name" value="Mopterin_synth/thiamin_S_b"/>
</dbReference>
<proteinExistence type="inferred from homology"/>
<dbReference type="PANTHER" id="PTHR33359:SF1">
    <property type="entry name" value="MOLYBDOPTERIN SYNTHASE SULFUR CARRIER SUBUNIT"/>
    <property type="match status" value="1"/>
</dbReference>
<keyword evidence="5" id="KW-1185">Reference proteome</keyword>
<dbReference type="PATRIC" id="fig|1177154.3.peg.1133"/>
<dbReference type="InterPro" id="IPR003749">
    <property type="entry name" value="ThiS/MoaD-like"/>
</dbReference>
<comment type="similarity">
    <text evidence="2">Belongs to the MoaD family.</text>
</comment>
<dbReference type="InterPro" id="IPR044672">
    <property type="entry name" value="MOCS2A"/>
</dbReference>
<keyword evidence="1" id="KW-0547">Nucleotide-binding</keyword>
<protein>
    <recommendedName>
        <fullName evidence="3">Molybdopterin synthase sulfur carrier subunit</fullName>
    </recommendedName>
</protein>
<evidence type="ECO:0000313" key="5">
    <source>
        <dbReference type="Proteomes" id="UP000029444"/>
    </source>
</evidence>
<name>A0A095SNF7_9GAMM</name>
<evidence type="ECO:0000256" key="3">
    <source>
        <dbReference type="ARBA" id="ARBA00024247"/>
    </source>
</evidence>
<dbReference type="eggNOG" id="COG1977">
    <property type="taxonomic scope" value="Bacteria"/>
</dbReference>
<evidence type="ECO:0000313" key="4">
    <source>
        <dbReference type="EMBL" id="KGD65894.1"/>
    </source>
</evidence>
<sequence>MIQVRFFAALRERSGKECLEMALPDGVATVAELIGWLEQSDQTLAAAFAATPCRMVAVNEMLASEEASLEDGDVVALFPPVTGG</sequence>
<gene>
    <name evidence="4" type="ORF">Y5S_01118</name>
</gene>
<dbReference type="GO" id="GO:0000166">
    <property type="term" value="F:nucleotide binding"/>
    <property type="evidence" value="ECO:0007669"/>
    <property type="project" value="UniProtKB-KW"/>
</dbReference>
<dbReference type="PANTHER" id="PTHR33359">
    <property type="entry name" value="MOLYBDOPTERIN SYNTHASE SULFUR CARRIER SUBUNIT"/>
    <property type="match status" value="1"/>
</dbReference>
<evidence type="ECO:0000256" key="2">
    <source>
        <dbReference type="ARBA" id="ARBA00024200"/>
    </source>
</evidence>
<organism evidence="4 5">
    <name type="scientific">Alcanivorax nanhaiticus</name>
    <dbReference type="NCBI Taxonomy" id="1177154"/>
    <lineage>
        <taxon>Bacteria</taxon>
        <taxon>Pseudomonadati</taxon>
        <taxon>Pseudomonadota</taxon>
        <taxon>Gammaproteobacteria</taxon>
        <taxon>Oceanospirillales</taxon>
        <taxon>Alcanivoracaceae</taxon>
        <taxon>Alcanivorax</taxon>
    </lineage>
</organism>
<dbReference type="STRING" id="1177154.Y5S_01118"/>
<dbReference type="GO" id="GO:1990133">
    <property type="term" value="C:molybdopterin adenylyltransferase complex"/>
    <property type="evidence" value="ECO:0007669"/>
    <property type="project" value="TreeGrafter"/>
</dbReference>
<accession>A0A095SNF7</accession>
<dbReference type="GO" id="GO:0006777">
    <property type="term" value="P:Mo-molybdopterin cofactor biosynthetic process"/>
    <property type="evidence" value="ECO:0007669"/>
    <property type="project" value="InterPro"/>
</dbReference>